<evidence type="ECO:0000313" key="2">
    <source>
        <dbReference type="Proteomes" id="UP000636956"/>
    </source>
</evidence>
<name>A0A917PVB5_9MICO</name>
<dbReference type="AlphaFoldDB" id="A0A917PVB5"/>
<sequence length="140" mass="15155">MLAQGATIPASAMVSTIRTDAWGVTLRGAWTDTSSIAIPSSFDAARAANARSWVRQQVRIAKALAEVDEEYTFVYFWERSLEEKPLTASARVDSPAGRALYGESFAADDAQLRAKAGTYRWESAGVVGRIVHETGLDTAN</sequence>
<reference evidence="1" key="2">
    <citation type="submission" date="2020-09" db="EMBL/GenBank/DDBJ databases">
        <authorList>
            <person name="Sun Q."/>
            <person name="Zhou Y."/>
        </authorList>
    </citation>
    <scope>NUCLEOTIDE SEQUENCE</scope>
    <source>
        <strain evidence="1">CGMCC 1.8984</strain>
    </source>
</reference>
<gene>
    <name evidence="1" type="ORF">GCM10011372_36020</name>
</gene>
<protein>
    <submittedName>
        <fullName evidence="1">Uncharacterized protein</fullName>
    </submittedName>
</protein>
<accession>A0A917PVB5</accession>
<proteinExistence type="predicted"/>
<dbReference type="EMBL" id="BMMD01000044">
    <property type="protein sequence ID" value="GGJ94505.1"/>
    <property type="molecule type" value="Genomic_DNA"/>
</dbReference>
<dbReference type="Proteomes" id="UP000636956">
    <property type="component" value="Unassembled WGS sequence"/>
</dbReference>
<reference evidence="1" key="1">
    <citation type="journal article" date="2014" name="Int. J. Syst. Evol. Microbiol.">
        <title>Complete genome sequence of Corynebacterium casei LMG S-19264T (=DSM 44701T), isolated from a smear-ripened cheese.</title>
        <authorList>
            <consortium name="US DOE Joint Genome Institute (JGI-PGF)"/>
            <person name="Walter F."/>
            <person name="Albersmeier A."/>
            <person name="Kalinowski J."/>
            <person name="Ruckert C."/>
        </authorList>
    </citation>
    <scope>NUCLEOTIDE SEQUENCE</scope>
    <source>
        <strain evidence="1">CGMCC 1.8984</strain>
    </source>
</reference>
<organism evidence="1 2">
    <name type="scientific">Agromyces bauzanensis</name>
    <dbReference type="NCBI Taxonomy" id="1308924"/>
    <lineage>
        <taxon>Bacteria</taxon>
        <taxon>Bacillati</taxon>
        <taxon>Actinomycetota</taxon>
        <taxon>Actinomycetes</taxon>
        <taxon>Micrococcales</taxon>
        <taxon>Microbacteriaceae</taxon>
        <taxon>Agromyces</taxon>
    </lineage>
</organism>
<comment type="caution">
    <text evidence="1">The sequence shown here is derived from an EMBL/GenBank/DDBJ whole genome shotgun (WGS) entry which is preliminary data.</text>
</comment>
<evidence type="ECO:0000313" key="1">
    <source>
        <dbReference type="EMBL" id="GGJ94505.1"/>
    </source>
</evidence>
<keyword evidence="2" id="KW-1185">Reference proteome</keyword>